<sequence length="316" mass="36897">MQSAALIKFFKKLVLFFVVVFIADRAIGYLLHKLYFSVPKGQFAQTTYSIDSANQDVIILGSSRAIRHYNTSILSDKLHLSCYNAGRDAQFLPYYSAIEDVVFAKHTPKLLILDMNVWEFSPNSQKYDRLSIFLPYVQNHPELVPYIEEMGKWEKLKLYCHTYLYNSTLFIAMHDFLLGGSLPKDENGYLPLDRQMSKHDFDNYEQKKKLYDAKRAQEHIVLDQKAVKYFESMLDKARAKNVKVYVIISPTILSEPETEEKKLIGTIAQRYPNVTFLDYTHDTRYNNLYQKFADEFHLNKEGAEEYSKQLADTLKL</sequence>
<accession>A0A173MS05</accession>
<organism evidence="1 2">
    <name type="scientific">Filimonas lacunae</name>
    <dbReference type="NCBI Taxonomy" id="477680"/>
    <lineage>
        <taxon>Bacteria</taxon>
        <taxon>Pseudomonadati</taxon>
        <taxon>Bacteroidota</taxon>
        <taxon>Chitinophagia</taxon>
        <taxon>Chitinophagales</taxon>
        <taxon>Chitinophagaceae</taxon>
        <taxon>Filimonas</taxon>
    </lineage>
</organism>
<evidence type="ECO:0008006" key="3">
    <source>
        <dbReference type="Google" id="ProtNLM"/>
    </source>
</evidence>
<reference evidence="2" key="1">
    <citation type="submission" date="2017-01" db="EMBL/GenBank/DDBJ databases">
        <authorList>
            <person name="Varghese N."/>
            <person name="Submissions S."/>
        </authorList>
    </citation>
    <scope>NUCLEOTIDE SEQUENCE [LARGE SCALE GENOMIC DNA]</scope>
    <source>
        <strain evidence="2">DSM 21054</strain>
    </source>
</reference>
<name>A0A173MS05_9BACT</name>
<proteinExistence type="predicted"/>
<dbReference type="GO" id="GO:0016788">
    <property type="term" value="F:hydrolase activity, acting on ester bonds"/>
    <property type="evidence" value="ECO:0007669"/>
    <property type="project" value="UniProtKB-ARBA"/>
</dbReference>
<dbReference type="SUPFAM" id="SSF52266">
    <property type="entry name" value="SGNH hydrolase"/>
    <property type="match status" value="1"/>
</dbReference>
<dbReference type="InterPro" id="IPR036514">
    <property type="entry name" value="SGNH_hydro_sf"/>
</dbReference>
<evidence type="ECO:0000313" key="1">
    <source>
        <dbReference type="EMBL" id="SIT18027.1"/>
    </source>
</evidence>
<dbReference type="EMBL" id="FTOR01000004">
    <property type="protein sequence ID" value="SIT18027.1"/>
    <property type="molecule type" value="Genomic_DNA"/>
</dbReference>
<dbReference type="KEGG" id="fln:FLA_6291"/>
<gene>
    <name evidence="1" type="ORF">SAMN05421788_104399</name>
</gene>
<dbReference type="AlphaFoldDB" id="A0A173MS05"/>
<dbReference type="Gene3D" id="3.40.50.1110">
    <property type="entry name" value="SGNH hydrolase"/>
    <property type="match status" value="1"/>
</dbReference>
<dbReference type="STRING" id="477680.SAMN05421788_104399"/>
<keyword evidence="2" id="KW-1185">Reference proteome</keyword>
<evidence type="ECO:0000313" key="2">
    <source>
        <dbReference type="Proteomes" id="UP000186917"/>
    </source>
</evidence>
<dbReference type="Proteomes" id="UP000186917">
    <property type="component" value="Unassembled WGS sequence"/>
</dbReference>
<protein>
    <recommendedName>
        <fullName evidence="3">SGNH/GDSL hydrolase family protein</fullName>
    </recommendedName>
</protein>